<evidence type="ECO:0000313" key="3">
    <source>
        <dbReference type="EMBL" id="RXH37122.1"/>
    </source>
</evidence>
<keyword evidence="4" id="KW-1185">Reference proteome</keyword>
<feature type="region of interest" description="Disordered" evidence="2">
    <location>
        <begin position="1"/>
        <end position="22"/>
    </location>
</feature>
<sequence>MGNVRRFEPSVRRHAEDPAMSGLHDLQASPSAHRADLFKSAKVPAGNPWADAAAAAALLRHRFETLASQLAELEALRERVLEAEQKLDPSFI</sequence>
<name>A0A4Q0SCQ7_9BRAD</name>
<proteinExistence type="predicted"/>
<feature type="compositionally biased region" description="Basic and acidic residues" evidence="2">
    <location>
        <begin position="1"/>
        <end position="17"/>
    </location>
</feature>
<evidence type="ECO:0000256" key="1">
    <source>
        <dbReference type="SAM" id="Coils"/>
    </source>
</evidence>
<feature type="coiled-coil region" evidence="1">
    <location>
        <begin position="56"/>
        <end position="86"/>
    </location>
</feature>
<gene>
    <name evidence="3" type="ORF">XH99_02930</name>
</gene>
<organism evidence="3 4">
    <name type="scientific">Bradyrhizobium nanningense</name>
    <dbReference type="NCBI Taxonomy" id="1325118"/>
    <lineage>
        <taxon>Bacteria</taxon>
        <taxon>Pseudomonadati</taxon>
        <taxon>Pseudomonadota</taxon>
        <taxon>Alphaproteobacteria</taxon>
        <taxon>Hyphomicrobiales</taxon>
        <taxon>Nitrobacteraceae</taxon>
        <taxon>Bradyrhizobium</taxon>
    </lineage>
</organism>
<dbReference type="EMBL" id="LBJQ01000009">
    <property type="protein sequence ID" value="RXH37122.1"/>
    <property type="molecule type" value="Genomic_DNA"/>
</dbReference>
<evidence type="ECO:0000256" key="2">
    <source>
        <dbReference type="SAM" id="MobiDB-lite"/>
    </source>
</evidence>
<dbReference type="Proteomes" id="UP000289546">
    <property type="component" value="Unassembled WGS sequence"/>
</dbReference>
<evidence type="ECO:0000313" key="4">
    <source>
        <dbReference type="Proteomes" id="UP000289546"/>
    </source>
</evidence>
<accession>A0A4Q0SCQ7</accession>
<keyword evidence="1" id="KW-0175">Coiled coil</keyword>
<dbReference type="AlphaFoldDB" id="A0A4Q0SCQ7"/>
<protein>
    <submittedName>
        <fullName evidence="3">Uncharacterized protein</fullName>
    </submittedName>
</protein>
<reference evidence="3 4" key="1">
    <citation type="submission" date="2015-04" db="EMBL/GenBank/DDBJ databases">
        <title>Comparative genomics of rhizobia nodulating Arachis hypogaea in China.</title>
        <authorList>
            <person name="Li Y."/>
        </authorList>
    </citation>
    <scope>NUCLEOTIDE SEQUENCE [LARGE SCALE GENOMIC DNA]</scope>
    <source>
        <strain evidence="3 4">CCBAU 51757</strain>
    </source>
</reference>
<comment type="caution">
    <text evidence="3">The sequence shown here is derived from an EMBL/GenBank/DDBJ whole genome shotgun (WGS) entry which is preliminary data.</text>
</comment>